<dbReference type="InterPro" id="IPR006626">
    <property type="entry name" value="PbH1"/>
</dbReference>
<organism evidence="2 3">
    <name type="scientific">Anaeromicrobium sediminis</name>
    <dbReference type="NCBI Taxonomy" id="1478221"/>
    <lineage>
        <taxon>Bacteria</taxon>
        <taxon>Bacillati</taxon>
        <taxon>Bacillota</taxon>
        <taxon>Clostridia</taxon>
        <taxon>Peptostreptococcales</taxon>
        <taxon>Thermotaleaceae</taxon>
        <taxon>Anaeromicrobium</taxon>
    </lineage>
</organism>
<name>A0A267MQW8_9FIRM</name>
<dbReference type="InterPro" id="IPR007742">
    <property type="entry name" value="NosD_dom"/>
</dbReference>
<dbReference type="InterPro" id="IPR012334">
    <property type="entry name" value="Pectin_lyas_fold"/>
</dbReference>
<dbReference type="SMART" id="SM00710">
    <property type="entry name" value="PbH1"/>
    <property type="match status" value="7"/>
</dbReference>
<proteinExistence type="predicted"/>
<protein>
    <recommendedName>
        <fullName evidence="1">Periplasmic copper-binding protein NosD beta helix domain-containing protein</fullName>
    </recommendedName>
</protein>
<keyword evidence="3" id="KW-1185">Reference proteome</keyword>
<dbReference type="Gene3D" id="2.160.20.10">
    <property type="entry name" value="Single-stranded right-handed beta-helix, Pectin lyase-like"/>
    <property type="match status" value="2"/>
</dbReference>
<feature type="domain" description="Periplasmic copper-binding protein NosD beta helix" evidence="1">
    <location>
        <begin position="205"/>
        <end position="331"/>
    </location>
</feature>
<dbReference type="OrthoDB" id="9765222at2"/>
<dbReference type="RefSeq" id="WP_095130310.1">
    <property type="nucleotide sequence ID" value="NZ_NIBG01000001.1"/>
</dbReference>
<dbReference type="Pfam" id="PF05048">
    <property type="entry name" value="NosD"/>
    <property type="match status" value="2"/>
</dbReference>
<dbReference type="Proteomes" id="UP000216024">
    <property type="component" value="Unassembled WGS sequence"/>
</dbReference>
<accession>A0A267MQW8</accession>
<comment type="caution">
    <text evidence="2">The sequence shown here is derived from an EMBL/GenBank/DDBJ whole genome shotgun (WGS) entry which is preliminary data.</text>
</comment>
<dbReference type="InterPro" id="IPR011050">
    <property type="entry name" value="Pectin_lyase_fold/virulence"/>
</dbReference>
<sequence>MAIINVPNDFSTIQEAVDIVSEGDVILVSPKENMEPYNEEVHITTNNIRIIANGKNVLLDGTIGSLDIAFSITSVTDVSGVEIKGFKIQNYNDGILISGGNYNRIIGNKIMVTHRGIICALSVGNLIWKNEVKGNGNGDGIYVGLQSDSNWIIENVVHGYNVGLRIEESRGNALACNLSFNNGIGFALFPSPNTLLLGNEVFKTSGQRIISSPNSVLINNKINCNDGELVVSIESKNCILSENEIKRNSDNGIASGGDFTIIEENNIQENKEDGIIVLNKNTIIRNCIECNKANGINIEGDENNVVQNKVCNNKVLDIDDNGTDNEFADNKCSTSDPQDICKNCHYKYYHYGYCPYKDYYCEYCPYKYTKYCPCRYEHDYD</sequence>
<evidence type="ECO:0000259" key="1">
    <source>
        <dbReference type="Pfam" id="PF05048"/>
    </source>
</evidence>
<gene>
    <name evidence="2" type="ORF">CCE28_01690</name>
</gene>
<reference evidence="2 3" key="1">
    <citation type="submission" date="2017-06" db="EMBL/GenBank/DDBJ databases">
        <title>Draft genome sequence of anaerobic fermentative bacterium Anaeromicrobium sediminis DY2726D isolated from West Pacific Ocean sediments.</title>
        <authorList>
            <person name="Zeng X."/>
        </authorList>
    </citation>
    <scope>NUCLEOTIDE SEQUENCE [LARGE SCALE GENOMIC DNA]</scope>
    <source>
        <strain evidence="2 3">DY2726D</strain>
    </source>
</reference>
<dbReference type="EMBL" id="NIBG01000001">
    <property type="protein sequence ID" value="PAB61163.1"/>
    <property type="molecule type" value="Genomic_DNA"/>
</dbReference>
<dbReference type="SUPFAM" id="SSF51126">
    <property type="entry name" value="Pectin lyase-like"/>
    <property type="match status" value="2"/>
</dbReference>
<dbReference type="AlphaFoldDB" id="A0A267MQW8"/>
<evidence type="ECO:0000313" key="3">
    <source>
        <dbReference type="Proteomes" id="UP000216024"/>
    </source>
</evidence>
<evidence type="ECO:0000313" key="2">
    <source>
        <dbReference type="EMBL" id="PAB61163.1"/>
    </source>
</evidence>
<feature type="domain" description="Periplasmic copper-binding protein NosD beta helix" evidence="1">
    <location>
        <begin position="45"/>
        <end position="200"/>
    </location>
</feature>